<proteinExistence type="predicted"/>
<evidence type="ECO:0000313" key="3">
    <source>
        <dbReference type="Proteomes" id="UP001152747"/>
    </source>
</evidence>
<keyword evidence="3" id="KW-1185">Reference proteome</keyword>
<evidence type="ECO:0000256" key="1">
    <source>
        <dbReference type="SAM" id="Phobius"/>
    </source>
</evidence>
<feature type="transmembrane region" description="Helical" evidence="1">
    <location>
        <begin position="105"/>
        <end position="126"/>
    </location>
</feature>
<evidence type="ECO:0000313" key="2">
    <source>
        <dbReference type="EMBL" id="CAI5451969.1"/>
    </source>
</evidence>
<sequence>MIMFCFLCPTIICLYETGSYFEDEPVSIIQIIITDAHRFSVMSVTYFHVLLNINRLDFIVRVNNNNDDKSFQTYSKSKYLLLICAAIPFGSLYAYSINYPNLRPFGLLFIVLLNVGNTFLEIKLYVLSKTWFEKTRGLISLNQRYELFSSLRLMKSFIPASIIGLIFKFVTLGVISSKMWIILVDNATFYFSYNLLWNIDSMIFPWFFLFASWRIKIHKTNKTIPIQHDHFEQLRKSWN</sequence>
<dbReference type="Proteomes" id="UP001152747">
    <property type="component" value="Unassembled WGS sequence"/>
</dbReference>
<feature type="transmembrane region" description="Helical" evidence="1">
    <location>
        <begin position="157"/>
        <end position="183"/>
    </location>
</feature>
<keyword evidence="1" id="KW-0472">Membrane</keyword>
<accession>A0A9P1IVT8</accession>
<feature type="transmembrane region" description="Helical" evidence="1">
    <location>
        <begin position="195"/>
        <end position="213"/>
    </location>
</feature>
<protein>
    <submittedName>
        <fullName evidence="2">Uncharacterized protein</fullName>
    </submittedName>
</protein>
<reference evidence="2" key="1">
    <citation type="submission" date="2022-11" db="EMBL/GenBank/DDBJ databases">
        <authorList>
            <person name="Kikuchi T."/>
        </authorList>
    </citation>
    <scope>NUCLEOTIDE SEQUENCE</scope>
    <source>
        <strain evidence="2">PS1010</strain>
    </source>
</reference>
<comment type="caution">
    <text evidence="2">The sequence shown here is derived from an EMBL/GenBank/DDBJ whole genome shotgun (WGS) entry which is preliminary data.</text>
</comment>
<keyword evidence="1" id="KW-1133">Transmembrane helix</keyword>
<organism evidence="2 3">
    <name type="scientific">Caenorhabditis angaria</name>
    <dbReference type="NCBI Taxonomy" id="860376"/>
    <lineage>
        <taxon>Eukaryota</taxon>
        <taxon>Metazoa</taxon>
        <taxon>Ecdysozoa</taxon>
        <taxon>Nematoda</taxon>
        <taxon>Chromadorea</taxon>
        <taxon>Rhabditida</taxon>
        <taxon>Rhabditina</taxon>
        <taxon>Rhabditomorpha</taxon>
        <taxon>Rhabditoidea</taxon>
        <taxon>Rhabditidae</taxon>
        <taxon>Peloderinae</taxon>
        <taxon>Caenorhabditis</taxon>
    </lineage>
</organism>
<dbReference type="AlphaFoldDB" id="A0A9P1IVT8"/>
<dbReference type="EMBL" id="CANHGI010000005">
    <property type="protein sequence ID" value="CAI5451969.1"/>
    <property type="molecule type" value="Genomic_DNA"/>
</dbReference>
<gene>
    <name evidence="2" type="ORF">CAMP_LOCUS14606</name>
</gene>
<feature type="transmembrane region" description="Helical" evidence="1">
    <location>
        <begin position="79"/>
        <end position="99"/>
    </location>
</feature>
<keyword evidence="1" id="KW-0812">Transmembrane</keyword>
<name>A0A9P1IVT8_9PELO</name>